<feature type="region of interest" description="Disordered" evidence="1">
    <location>
        <begin position="144"/>
        <end position="169"/>
    </location>
</feature>
<dbReference type="Gramene" id="OMERI02G08320.4">
    <property type="protein sequence ID" value="OMERI02G08320.4"/>
    <property type="gene ID" value="OMERI02G08320"/>
</dbReference>
<accession>A0A0E0CH90</accession>
<evidence type="ECO:0000256" key="1">
    <source>
        <dbReference type="SAM" id="MobiDB-lite"/>
    </source>
</evidence>
<reference evidence="2" key="2">
    <citation type="submission" date="2018-05" db="EMBL/GenBank/DDBJ databases">
        <title>OmerRS3 (Oryza meridionalis Reference Sequence Version 3).</title>
        <authorList>
            <person name="Zhang J."/>
            <person name="Kudrna D."/>
            <person name="Lee S."/>
            <person name="Talag J."/>
            <person name="Welchert J."/>
            <person name="Wing R.A."/>
        </authorList>
    </citation>
    <scope>NUCLEOTIDE SEQUENCE [LARGE SCALE GENOMIC DNA]</scope>
    <source>
        <strain evidence="2">cv. OR44</strain>
    </source>
</reference>
<sequence>MGRRWAPPYPLAPRASCPQERAPPAPPQSSIRIRIWFQKPASQIRRPYGRPPLPPRCPPLRFSPLLSNGGRTPNHRPLLLLLPPRPHRRRLPHLLTLPSRLPAAPRPPRIDRGDSCHLGSLLPSLPPILGLARLSVPRGGFLSAPGKRNRVSPRAADSTRHLSVHDCNL</sequence>
<dbReference type="Proteomes" id="UP000008021">
    <property type="component" value="Chromosome 2"/>
</dbReference>
<feature type="compositionally biased region" description="Basic and acidic residues" evidence="1">
    <location>
        <begin position="157"/>
        <end position="169"/>
    </location>
</feature>
<evidence type="ECO:0000313" key="2">
    <source>
        <dbReference type="EnsemblPlants" id="OMERI02G08320.4"/>
    </source>
</evidence>
<feature type="region of interest" description="Disordered" evidence="1">
    <location>
        <begin position="1"/>
        <end position="30"/>
    </location>
</feature>
<evidence type="ECO:0000313" key="3">
    <source>
        <dbReference type="Proteomes" id="UP000008021"/>
    </source>
</evidence>
<dbReference type="AlphaFoldDB" id="A0A0E0CH90"/>
<proteinExistence type="predicted"/>
<reference evidence="2" key="1">
    <citation type="submission" date="2015-04" db="UniProtKB">
        <authorList>
            <consortium name="EnsemblPlants"/>
        </authorList>
    </citation>
    <scope>IDENTIFICATION</scope>
</reference>
<dbReference type="HOGENOM" id="CLU_1581024_0_0_1"/>
<name>A0A0E0CH90_9ORYZ</name>
<organism evidence="2">
    <name type="scientific">Oryza meridionalis</name>
    <dbReference type="NCBI Taxonomy" id="40149"/>
    <lineage>
        <taxon>Eukaryota</taxon>
        <taxon>Viridiplantae</taxon>
        <taxon>Streptophyta</taxon>
        <taxon>Embryophyta</taxon>
        <taxon>Tracheophyta</taxon>
        <taxon>Spermatophyta</taxon>
        <taxon>Magnoliopsida</taxon>
        <taxon>Liliopsida</taxon>
        <taxon>Poales</taxon>
        <taxon>Poaceae</taxon>
        <taxon>BOP clade</taxon>
        <taxon>Oryzoideae</taxon>
        <taxon>Oryzeae</taxon>
        <taxon>Oryzinae</taxon>
        <taxon>Oryza</taxon>
    </lineage>
</organism>
<dbReference type="EnsemblPlants" id="OMERI02G08320.4">
    <property type="protein sequence ID" value="OMERI02G08320.4"/>
    <property type="gene ID" value="OMERI02G08320"/>
</dbReference>
<keyword evidence="3" id="KW-1185">Reference proteome</keyword>
<protein>
    <submittedName>
        <fullName evidence="2">Uncharacterized protein</fullName>
    </submittedName>
</protein>